<dbReference type="GO" id="GO:0051213">
    <property type="term" value="F:dioxygenase activity"/>
    <property type="evidence" value="ECO:0007669"/>
    <property type="project" value="UniProtKB-KW"/>
</dbReference>
<keyword evidence="8" id="KW-1185">Reference proteome</keyword>
<keyword evidence="5" id="KW-0408">Iron</keyword>
<evidence type="ECO:0000256" key="1">
    <source>
        <dbReference type="ARBA" id="ARBA00001961"/>
    </source>
</evidence>
<dbReference type="Pfam" id="PF14226">
    <property type="entry name" value="DIOX_N"/>
    <property type="match status" value="1"/>
</dbReference>
<sequence length="163" mass="18725">MSESRNIMDFVVHKRNGVKGLSETGLETVPKQYVQLMEGRLDMNNVVVNQNLIAVIDMSKYLEDSMMAESICHAAEKWGFFQVINHGVPIEILEEVKEATGQFFQLQAKAKMKYTKENSPISNVHYGTSFIPQAENSLEWKDYLSLFYTSEEEASSFWPRECK</sequence>
<comment type="caution">
    <text evidence="7">The sequence shown here is derived from an EMBL/GenBank/DDBJ whole genome shotgun (WGS) entry which is preliminary data.</text>
</comment>
<name>A0A7J7MJ28_9MAGN</name>
<evidence type="ECO:0000256" key="4">
    <source>
        <dbReference type="ARBA" id="ARBA00023002"/>
    </source>
</evidence>
<dbReference type="InterPro" id="IPR027443">
    <property type="entry name" value="IPNS-like_sf"/>
</dbReference>
<keyword evidence="4" id="KW-0560">Oxidoreductase</keyword>
<dbReference type="AlphaFoldDB" id="A0A7J7MJ28"/>
<evidence type="ECO:0000313" key="8">
    <source>
        <dbReference type="Proteomes" id="UP000541444"/>
    </source>
</evidence>
<evidence type="ECO:0000256" key="3">
    <source>
        <dbReference type="ARBA" id="ARBA00022964"/>
    </source>
</evidence>
<keyword evidence="2" id="KW-0479">Metal-binding</keyword>
<dbReference type="PANTHER" id="PTHR10209:SF243">
    <property type="entry name" value="FERULOYL COA ORTHO-HYDROXYLASE 1-RELATED"/>
    <property type="match status" value="1"/>
</dbReference>
<evidence type="ECO:0000256" key="2">
    <source>
        <dbReference type="ARBA" id="ARBA00022723"/>
    </source>
</evidence>
<accession>A0A7J7MJ28</accession>
<dbReference type="GO" id="GO:0046872">
    <property type="term" value="F:metal ion binding"/>
    <property type="evidence" value="ECO:0007669"/>
    <property type="project" value="UniProtKB-KW"/>
</dbReference>
<comment type="cofactor">
    <cofactor evidence="1">
        <name>L-ascorbate</name>
        <dbReference type="ChEBI" id="CHEBI:38290"/>
    </cofactor>
</comment>
<protein>
    <recommendedName>
        <fullName evidence="6">Non-haem dioxygenase N-terminal domain-containing protein</fullName>
    </recommendedName>
</protein>
<dbReference type="OrthoDB" id="288590at2759"/>
<gene>
    <name evidence="7" type="ORF">GIB67_032434</name>
</gene>
<reference evidence="7 8" key="1">
    <citation type="journal article" date="2020" name="IScience">
        <title>Genome Sequencing of the Endangered Kingdonia uniflora (Circaeasteraceae, Ranunculales) Reveals Potential Mechanisms of Evolutionary Specialization.</title>
        <authorList>
            <person name="Sun Y."/>
            <person name="Deng T."/>
            <person name="Zhang A."/>
            <person name="Moore M.J."/>
            <person name="Landis J.B."/>
            <person name="Lin N."/>
            <person name="Zhang H."/>
            <person name="Zhang X."/>
            <person name="Huang J."/>
            <person name="Zhang X."/>
            <person name="Sun H."/>
            <person name="Wang H."/>
        </authorList>
    </citation>
    <scope>NUCLEOTIDE SEQUENCE [LARGE SCALE GENOMIC DNA]</scope>
    <source>
        <strain evidence="7">TB1705</strain>
        <tissue evidence="7">Leaf</tissue>
    </source>
</reference>
<dbReference type="PANTHER" id="PTHR10209">
    <property type="entry name" value="OXIDOREDUCTASE, 2OG-FE II OXYGENASE FAMILY PROTEIN"/>
    <property type="match status" value="1"/>
</dbReference>
<dbReference type="Gene3D" id="2.60.120.330">
    <property type="entry name" value="B-lactam Antibiotic, Isopenicillin N Synthase, Chain"/>
    <property type="match status" value="1"/>
</dbReference>
<proteinExistence type="predicted"/>
<organism evidence="7 8">
    <name type="scientific">Kingdonia uniflora</name>
    <dbReference type="NCBI Taxonomy" id="39325"/>
    <lineage>
        <taxon>Eukaryota</taxon>
        <taxon>Viridiplantae</taxon>
        <taxon>Streptophyta</taxon>
        <taxon>Embryophyta</taxon>
        <taxon>Tracheophyta</taxon>
        <taxon>Spermatophyta</taxon>
        <taxon>Magnoliopsida</taxon>
        <taxon>Ranunculales</taxon>
        <taxon>Circaeasteraceae</taxon>
        <taxon>Kingdonia</taxon>
    </lineage>
</organism>
<dbReference type="Proteomes" id="UP000541444">
    <property type="component" value="Unassembled WGS sequence"/>
</dbReference>
<evidence type="ECO:0000256" key="5">
    <source>
        <dbReference type="ARBA" id="ARBA00023004"/>
    </source>
</evidence>
<dbReference type="InterPro" id="IPR026992">
    <property type="entry name" value="DIOX_N"/>
</dbReference>
<dbReference type="SUPFAM" id="SSF51197">
    <property type="entry name" value="Clavaminate synthase-like"/>
    <property type="match status" value="1"/>
</dbReference>
<evidence type="ECO:0000313" key="7">
    <source>
        <dbReference type="EMBL" id="KAF6154822.1"/>
    </source>
</evidence>
<keyword evidence="3" id="KW-0223">Dioxygenase</keyword>
<feature type="domain" description="Non-haem dioxygenase N-terminal" evidence="6">
    <location>
        <begin position="53"/>
        <end position="159"/>
    </location>
</feature>
<evidence type="ECO:0000259" key="6">
    <source>
        <dbReference type="Pfam" id="PF14226"/>
    </source>
</evidence>
<dbReference type="EMBL" id="JACGCM010001456">
    <property type="protein sequence ID" value="KAF6154822.1"/>
    <property type="molecule type" value="Genomic_DNA"/>
</dbReference>